<dbReference type="RefSeq" id="WP_284362759.1">
    <property type="nucleotide sequence ID" value="NZ_BSNI01000002.1"/>
</dbReference>
<evidence type="ECO:0000313" key="2">
    <source>
        <dbReference type="Proteomes" id="UP001161405"/>
    </source>
</evidence>
<name>A0ABQ5UNT8_9HYPH</name>
<proteinExistence type="predicted"/>
<dbReference type="InterPro" id="IPR027417">
    <property type="entry name" value="P-loop_NTPase"/>
</dbReference>
<dbReference type="Proteomes" id="UP001161405">
    <property type="component" value="Unassembled WGS sequence"/>
</dbReference>
<gene>
    <name evidence="1" type="ORF">GCM10007879_12020</name>
</gene>
<dbReference type="SUPFAM" id="SSF52540">
    <property type="entry name" value="P-loop containing nucleoside triphosphate hydrolases"/>
    <property type="match status" value="1"/>
</dbReference>
<reference evidence="1" key="2">
    <citation type="submission" date="2023-01" db="EMBL/GenBank/DDBJ databases">
        <title>Draft genome sequence of Maritalea porphyrae strain NBRC 107169.</title>
        <authorList>
            <person name="Sun Q."/>
            <person name="Mori K."/>
        </authorList>
    </citation>
    <scope>NUCLEOTIDE SEQUENCE</scope>
    <source>
        <strain evidence="1">NBRC 107169</strain>
    </source>
</reference>
<evidence type="ECO:0000313" key="1">
    <source>
        <dbReference type="EMBL" id="GLQ16953.1"/>
    </source>
</evidence>
<dbReference type="EMBL" id="BSNI01000002">
    <property type="protein sequence ID" value="GLQ16953.1"/>
    <property type="molecule type" value="Genomic_DNA"/>
</dbReference>
<sequence>MKFVILIGPQAVGKMTVGQELEKLTGLKLFHNHMTIDLVSRYFDFGTPEGQKLVENLRFEFFQAFAASDQPGFIFTLMWCFDDPDDRVFIEHITKVFEDQNADVYWIELETDFEERLIRNRSENRLAHKPSKRNVEKSESHLVKTYKQYRLNSHVGEIQRHNYIKIENTNLGAQETAKQIQSFIGL</sequence>
<comment type="caution">
    <text evidence="1">The sequence shown here is derived from an EMBL/GenBank/DDBJ whole genome shotgun (WGS) entry which is preliminary data.</text>
</comment>
<protein>
    <recommendedName>
        <fullName evidence="3">Shikimate kinase</fullName>
    </recommendedName>
</protein>
<accession>A0ABQ5UNT8</accession>
<keyword evidence="2" id="KW-1185">Reference proteome</keyword>
<reference evidence="1" key="1">
    <citation type="journal article" date="2014" name="Int. J. Syst. Evol. Microbiol.">
        <title>Complete genome of a new Firmicutes species belonging to the dominant human colonic microbiota ('Ruminococcus bicirculans') reveals two chromosomes and a selective capacity to utilize plant glucans.</title>
        <authorList>
            <consortium name="NISC Comparative Sequencing Program"/>
            <person name="Wegmann U."/>
            <person name="Louis P."/>
            <person name="Goesmann A."/>
            <person name="Henrissat B."/>
            <person name="Duncan S.H."/>
            <person name="Flint H.J."/>
        </authorList>
    </citation>
    <scope>NUCLEOTIDE SEQUENCE</scope>
    <source>
        <strain evidence="1">NBRC 107169</strain>
    </source>
</reference>
<dbReference type="Gene3D" id="3.40.50.300">
    <property type="entry name" value="P-loop containing nucleotide triphosphate hydrolases"/>
    <property type="match status" value="1"/>
</dbReference>
<evidence type="ECO:0008006" key="3">
    <source>
        <dbReference type="Google" id="ProtNLM"/>
    </source>
</evidence>
<organism evidence="1 2">
    <name type="scientific">Maritalea porphyrae</name>
    <dbReference type="NCBI Taxonomy" id="880732"/>
    <lineage>
        <taxon>Bacteria</taxon>
        <taxon>Pseudomonadati</taxon>
        <taxon>Pseudomonadota</taxon>
        <taxon>Alphaproteobacteria</taxon>
        <taxon>Hyphomicrobiales</taxon>
        <taxon>Devosiaceae</taxon>
        <taxon>Maritalea</taxon>
    </lineage>
</organism>